<dbReference type="EMBL" id="LBYB01000011">
    <property type="protein sequence ID" value="KKR41434.1"/>
    <property type="molecule type" value="Genomic_DNA"/>
</dbReference>
<comment type="caution">
    <text evidence="3">The sequence shown here is derived from an EMBL/GenBank/DDBJ whole genome shotgun (WGS) entry which is preliminary data.</text>
</comment>
<gene>
    <name evidence="3" type="ORF">UT77_C0011G0005</name>
</gene>
<evidence type="ECO:0000313" key="3">
    <source>
        <dbReference type="EMBL" id="KKR41434.1"/>
    </source>
</evidence>
<feature type="domain" description="Secretion system C-terminal sorting" evidence="2">
    <location>
        <begin position="332"/>
        <end position="404"/>
    </location>
</feature>
<feature type="chain" id="PRO_5002534034" description="Secretion system C-terminal sorting domain-containing protein" evidence="1">
    <location>
        <begin position="24"/>
        <end position="406"/>
    </location>
</feature>
<dbReference type="AlphaFoldDB" id="A0A0G0QLV9"/>
<sequence length="406" mass="47186">MKTIFKILLVIGFFTIFAQNAKAVDTLNPCWRLLYPHEPTHESYNPDSVMIDTCATTDPGNPVLYAKKWFHVVLPPTALMIPWKSNDSSDYNWRDLDSSFTELRDGFQNIENKFSTFTVKKEHPYQIETSGRYYIKLKKYANIDSVVYYLDLINGLNDVYYDMRAGDTLHPCWRLLYPHDPEHLSYNPDSVMLDTCATTDSDHKVLFAYKWYYVILPVGALNVPVAPRDSLVYRNWTNIDTNFTELRNGFQLVENKFSPFIMRKQYPDNMDSSSLGSRSFYIKFEKYFNIDSVVHYLKLIDGLYHASYSMEAVQYASNIDDKKSDNQNNIKIFPNPADGIIDIDITNNKYGSQTIEIYNGNINIVYKYSYIKLSENIIIKLDLSFLPNGIFFLKNGSKIKKFIISK</sequence>
<evidence type="ECO:0000259" key="2">
    <source>
        <dbReference type="Pfam" id="PF18962"/>
    </source>
</evidence>
<evidence type="ECO:0000256" key="1">
    <source>
        <dbReference type="SAM" id="SignalP"/>
    </source>
</evidence>
<accession>A0A0G0QLV9</accession>
<organism evidence="3 4">
    <name type="scientific">Candidatus Daviesbacteria bacterium GW2011_GWC2_40_12</name>
    <dbReference type="NCBI Taxonomy" id="1618431"/>
    <lineage>
        <taxon>Bacteria</taxon>
        <taxon>Candidatus Daviesiibacteriota</taxon>
    </lineage>
</organism>
<name>A0A0G0QLV9_9BACT</name>
<keyword evidence="1" id="KW-0732">Signal</keyword>
<dbReference type="Pfam" id="PF18962">
    <property type="entry name" value="Por_Secre_tail"/>
    <property type="match status" value="1"/>
</dbReference>
<protein>
    <recommendedName>
        <fullName evidence="2">Secretion system C-terminal sorting domain-containing protein</fullName>
    </recommendedName>
</protein>
<dbReference type="Proteomes" id="UP000034881">
    <property type="component" value="Unassembled WGS sequence"/>
</dbReference>
<dbReference type="InterPro" id="IPR026444">
    <property type="entry name" value="Secre_tail"/>
</dbReference>
<proteinExistence type="predicted"/>
<reference evidence="3 4" key="1">
    <citation type="journal article" date="2015" name="Nature">
        <title>rRNA introns, odd ribosomes, and small enigmatic genomes across a large radiation of phyla.</title>
        <authorList>
            <person name="Brown C.T."/>
            <person name="Hug L.A."/>
            <person name="Thomas B.C."/>
            <person name="Sharon I."/>
            <person name="Castelle C.J."/>
            <person name="Singh A."/>
            <person name="Wilkins M.J."/>
            <person name="Williams K.H."/>
            <person name="Banfield J.F."/>
        </authorList>
    </citation>
    <scope>NUCLEOTIDE SEQUENCE [LARGE SCALE GENOMIC DNA]</scope>
</reference>
<evidence type="ECO:0000313" key="4">
    <source>
        <dbReference type="Proteomes" id="UP000034881"/>
    </source>
</evidence>
<feature type="signal peptide" evidence="1">
    <location>
        <begin position="1"/>
        <end position="23"/>
    </location>
</feature>